<dbReference type="Proteomes" id="UP001348641">
    <property type="component" value="Unassembled WGS sequence"/>
</dbReference>
<dbReference type="PROSITE" id="PS51257">
    <property type="entry name" value="PROKAR_LIPOPROTEIN"/>
    <property type="match status" value="1"/>
</dbReference>
<gene>
    <name evidence="2" type="ORF">Q8A49_26000</name>
</gene>
<evidence type="ECO:0000313" key="3">
    <source>
        <dbReference type="Proteomes" id="UP001348641"/>
    </source>
</evidence>
<evidence type="ECO:0000313" key="2">
    <source>
        <dbReference type="EMBL" id="MEE2053960.1"/>
    </source>
</evidence>
<organism evidence="2 3">
    <name type="scientific">Nocardiopsis tropica</name>
    <dbReference type="NCBI Taxonomy" id="109330"/>
    <lineage>
        <taxon>Bacteria</taxon>
        <taxon>Bacillati</taxon>
        <taxon>Actinomycetota</taxon>
        <taxon>Actinomycetes</taxon>
        <taxon>Streptosporangiales</taxon>
        <taxon>Nocardiopsidaceae</taxon>
        <taxon>Nocardiopsis</taxon>
    </lineage>
</organism>
<reference evidence="2 3" key="1">
    <citation type="submission" date="2023-07" db="EMBL/GenBank/DDBJ databases">
        <authorList>
            <person name="Girao M."/>
            <person name="Carvalho M.F."/>
        </authorList>
    </citation>
    <scope>NUCLEOTIDE SEQUENCE [LARGE SCALE GENOMIC DNA]</scope>
    <source>
        <strain evidence="2 3">66/93</strain>
    </source>
</reference>
<sequence>MRRSPALTPAVCLLALATLTACTDTSGGSDGPAETVEDLAEEGLTGLALLHRGFEGGDPETDQVLVFHDPATGQPTHRIALPDGAVDPMAPSVPVHAQFSEDWAFFAYATTEPNAVNVAVLTDPEDAGQADAEEISYQPVETVAPAAGEVLSQPVIHGDRLWFVSDNEQDGAPPQVLSVPLDAPTGTPNQEGSLALGEAQRPSDWTLTPEGALHIRNSVQTQQMSASDGGSLVVRQTDGSVVNATLNVDGGQWQTFDGAPVWGEGTALLRPDAVGGADTPPGAYLVTVEGQGHRATRLLEDADGPVEQYAPAPGREAVLLQTGEAWFRVDLADGSVEGTAEAFPRFHDASMDGWPLAVRWATEPAADGPGADPSESPSS</sequence>
<dbReference type="EMBL" id="JAUUCC010000089">
    <property type="protein sequence ID" value="MEE2053960.1"/>
    <property type="molecule type" value="Genomic_DNA"/>
</dbReference>
<keyword evidence="1" id="KW-0732">Signal</keyword>
<evidence type="ECO:0000256" key="1">
    <source>
        <dbReference type="SAM" id="SignalP"/>
    </source>
</evidence>
<feature type="chain" id="PRO_5045765845" description="Lipoprotein" evidence="1">
    <location>
        <begin position="24"/>
        <end position="379"/>
    </location>
</feature>
<name>A0ABU7KXF4_9ACTN</name>
<protein>
    <recommendedName>
        <fullName evidence="4">Lipoprotein</fullName>
    </recommendedName>
</protein>
<dbReference type="RefSeq" id="WP_330160866.1">
    <property type="nucleotide sequence ID" value="NZ_BAAAJA010000014.1"/>
</dbReference>
<accession>A0ABU7KXF4</accession>
<comment type="caution">
    <text evidence="2">The sequence shown here is derived from an EMBL/GenBank/DDBJ whole genome shotgun (WGS) entry which is preliminary data.</text>
</comment>
<proteinExistence type="predicted"/>
<evidence type="ECO:0008006" key="4">
    <source>
        <dbReference type="Google" id="ProtNLM"/>
    </source>
</evidence>
<feature type="signal peptide" evidence="1">
    <location>
        <begin position="1"/>
        <end position="23"/>
    </location>
</feature>